<dbReference type="OrthoDB" id="1524885at2"/>
<evidence type="ECO:0000313" key="1">
    <source>
        <dbReference type="EMBL" id="SFU57011.1"/>
    </source>
</evidence>
<dbReference type="Proteomes" id="UP000182649">
    <property type="component" value="Unassembled WGS sequence"/>
</dbReference>
<evidence type="ECO:0000313" key="2">
    <source>
        <dbReference type="Proteomes" id="UP000182649"/>
    </source>
</evidence>
<dbReference type="InterPro" id="IPR046723">
    <property type="entry name" value="DUF6615"/>
</dbReference>
<protein>
    <submittedName>
        <fullName evidence="1">Uncharacterized protein</fullName>
    </submittedName>
</protein>
<dbReference type="AlphaFoldDB" id="A0A1I7H8H9"/>
<reference evidence="1 2" key="1">
    <citation type="submission" date="2016-10" db="EMBL/GenBank/DDBJ databases">
        <authorList>
            <person name="de Groot N.N."/>
        </authorList>
    </citation>
    <scope>NUCLEOTIDE SEQUENCE [LARGE SCALE GENOMIC DNA]</scope>
    <source>
        <strain evidence="1 2">Nl14</strain>
    </source>
</reference>
<organism evidence="1 2">
    <name type="scientific">Nitrosospira multiformis</name>
    <dbReference type="NCBI Taxonomy" id="1231"/>
    <lineage>
        <taxon>Bacteria</taxon>
        <taxon>Pseudomonadati</taxon>
        <taxon>Pseudomonadota</taxon>
        <taxon>Betaproteobacteria</taxon>
        <taxon>Nitrosomonadales</taxon>
        <taxon>Nitrosomonadaceae</taxon>
        <taxon>Nitrosospira</taxon>
    </lineage>
</organism>
<gene>
    <name evidence="1" type="ORF">SAMN05216417_107154</name>
</gene>
<dbReference type="RefSeq" id="WP_074974734.1">
    <property type="nucleotide sequence ID" value="NZ_FPBZ01000007.1"/>
</dbReference>
<accession>A0A1I7H8H9</accession>
<name>A0A1I7H8H9_9PROT</name>
<dbReference type="EMBL" id="FPBZ01000007">
    <property type="protein sequence ID" value="SFU57011.1"/>
    <property type="molecule type" value="Genomic_DNA"/>
</dbReference>
<dbReference type="Pfam" id="PF20320">
    <property type="entry name" value="DUF6615"/>
    <property type="match status" value="1"/>
</dbReference>
<proteinExistence type="predicted"/>
<sequence>MKLNASPTYIDLCERNKAIGLQVRDFILNVPNAKEESITDYLVWQWRLLDSRFRYIRVKTFTRQEENTSTGADFELELWVVGKTKFLPLLFQAKKFLKPFDSYQQKLNYPNNKQKQLATLLAYASTKGLLPFYAIYTVGGMAHPLCNGRSDLETGVYMIDAQTIKDFANGKYGKKLPLTSLIARSNPFHCMFCCPITVKQEYFSRYFNMLASGGWDRINEDMPHYARKLLSVEQPSAGEVSAPELWPDGGEPPVRVIGVYDLRDED</sequence>